<name>Q8R2M1_MOUSE</name>
<proteinExistence type="evidence at transcript level"/>
<dbReference type="MGI" id="MGI:1337060">
    <property type="gene designation" value="Ap3s2"/>
</dbReference>
<dbReference type="AGR" id="MGI:1337060"/>
<accession>Q8R2M1</accession>
<dbReference type="SUPFAM" id="SSF64356">
    <property type="entry name" value="SNARE-like"/>
    <property type="match status" value="1"/>
</dbReference>
<dbReference type="PeptideAtlas" id="Q8R2M1"/>
<dbReference type="AlphaFoldDB" id="Q8R2M1"/>
<dbReference type="InterPro" id="IPR011012">
    <property type="entry name" value="Longin-like_dom_sf"/>
</dbReference>
<evidence type="ECO:0000313" key="1">
    <source>
        <dbReference type="EMBL" id="AAH28319.1"/>
    </source>
</evidence>
<gene>
    <name evidence="1 2" type="primary">Ap3s2</name>
</gene>
<protein>
    <submittedName>
        <fullName evidence="1">Ap3s2 protein</fullName>
    </submittedName>
</protein>
<dbReference type="EMBL" id="BC028319">
    <property type="protein sequence ID" value="AAH28319.1"/>
    <property type="molecule type" value="mRNA"/>
</dbReference>
<dbReference type="Gene3D" id="3.30.450.60">
    <property type="match status" value="1"/>
</dbReference>
<reference evidence="1" key="1">
    <citation type="journal article" date="2004" name="Genome Res.">
        <title>The status, quality, and expansion of the NIH full-length cDNA project: the Mammalian Gene Collection (MGC).</title>
        <authorList>
            <consortium name="The MGC Project Team"/>
            <person name="Gerhard D.S."/>
            <person name="Wagner L."/>
            <person name="Feingold E.A."/>
            <person name="Shenmen C.M."/>
            <person name="Grouse L.H."/>
            <person name="Schuler G."/>
            <person name="Klein S.L."/>
            <person name="Old S."/>
            <person name="Rasooly R."/>
            <person name="Good P."/>
            <person name="Guyer M."/>
            <person name="Peck A.M."/>
            <person name="Derge J.G."/>
            <person name="Lipman D."/>
            <person name="Collins F.S."/>
            <person name="Jang W."/>
            <person name="Sherry S."/>
            <person name="Feolo M."/>
            <person name="Misquitta L."/>
            <person name="Lee E."/>
            <person name="Rotmistrovsky K."/>
            <person name="Greenhut S.F."/>
            <person name="Schaefer C.F."/>
            <person name="Buetow K."/>
            <person name="Bonner T.I."/>
            <person name="Haussler D."/>
            <person name="Kent J."/>
            <person name="Kiekhaus M."/>
            <person name="Furey T."/>
            <person name="Brent M."/>
            <person name="Prange C."/>
            <person name="Schreiber K."/>
            <person name="Shapiro N."/>
            <person name="Bhat N.K."/>
            <person name="Hopkins R.F."/>
            <person name="Hsie F."/>
            <person name="Driscoll T."/>
            <person name="Soares M.B."/>
            <person name="Casavant T.L."/>
            <person name="Scheetz T.E."/>
            <person name="Brown-stein M.J."/>
            <person name="Usdin T.B."/>
            <person name="Toshiyuki S."/>
            <person name="Carninci P."/>
            <person name="Piao Y."/>
            <person name="Dudekula D.B."/>
            <person name="Ko M.S."/>
            <person name="Kawakami K."/>
            <person name="Suzuki Y."/>
            <person name="Sugano S."/>
            <person name="Gruber C.E."/>
            <person name="Smith M.R."/>
            <person name="Simmons B."/>
            <person name="Moore T."/>
            <person name="Waterman R."/>
            <person name="Johnson S.L."/>
            <person name="Ruan Y."/>
            <person name="Wei C.L."/>
            <person name="Mathavan S."/>
            <person name="Gunaratne P.H."/>
            <person name="Wu J."/>
            <person name="Garcia A.M."/>
            <person name="Hulyk S.W."/>
            <person name="Fuh E."/>
            <person name="Yuan Y."/>
            <person name="Sneed A."/>
            <person name="Kowis C."/>
            <person name="Hodgson A."/>
            <person name="Muzny D.M."/>
            <person name="McPherson J."/>
            <person name="Gibbs R.A."/>
            <person name="Fahey J."/>
            <person name="Helton E."/>
            <person name="Ketteman M."/>
            <person name="Madan A."/>
            <person name="Rodrigues S."/>
            <person name="Sanchez A."/>
            <person name="Whiting M."/>
            <person name="Madari A."/>
            <person name="Young A.C."/>
            <person name="Wetherby K.D."/>
            <person name="Granite S.J."/>
            <person name="Kwong P.N."/>
            <person name="Brinkley C.P."/>
            <person name="Pearson R.L."/>
            <person name="Bouffard G.G."/>
            <person name="Blakesly R.W."/>
            <person name="Green E.D."/>
            <person name="Dickson M.C."/>
            <person name="Rodriguez A.C."/>
            <person name="Grimwood J."/>
            <person name="Schmutz J."/>
            <person name="Myers R.M."/>
            <person name="Butterfield Y.S."/>
            <person name="Griffith M."/>
            <person name="Griffith O.L."/>
            <person name="Krzywinski M.I."/>
            <person name="Liao N."/>
            <person name="Morin R."/>
            <person name="Morrin R."/>
            <person name="Palmquist D."/>
            <person name="Petrescu A.S."/>
            <person name="Skalska U."/>
            <person name="Smailus D.E."/>
            <person name="Stott J.M."/>
            <person name="Schnerch A."/>
            <person name="Schein J.E."/>
            <person name="Jones S.J."/>
            <person name="Holt R.A."/>
            <person name="Baross A."/>
            <person name="Marra M.A."/>
            <person name="Clifton S."/>
            <person name="Makowski K.A."/>
            <person name="Bosak S."/>
            <person name="Malek J."/>
        </authorList>
    </citation>
    <scope>NUCLEOTIDE SEQUENCE [LARGE SCALE MRNA]</scope>
    <source>
        <strain evidence="1">FVB/N</strain>
        <tissue evidence="1">Mammary tumor. C3</tissue>
    </source>
</reference>
<organism evidence="1">
    <name type="scientific">Mus musculus</name>
    <name type="common">Mouse</name>
    <dbReference type="NCBI Taxonomy" id="10090"/>
    <lineage>
        <taxon>Eukaryota</taxon>
        <taxon>Metazoa</taxon>
        <taxon>Chordata</taxon>
        <taxon>Craniata</taxon>
        <taxon>Vertebrata</taxon>
        <taxon>Euteleostomi</taxon>
        <taxon>Mammalia</taxon>
        <taxon>Eutheria</taxon>
        <taxon>Euarchontoglires</taxon>
        <taxon>Glires</taxon>
        <taxon>Rodentia</taxon>
        <taxon>Myomorpha</taxon>
        <taxon>Muroidea</taxon>
        <taxon>Muridae</taxon>
        <taxon>Murinae</taxon>
        <taxon>Mus</taxon>
        <taxon>Mus</taxon>
    </lineage>
</organism>
<sequence length="77" mass="8345">MIQAILVFNNHGKPRLVRFYQRFVSAAPPTMPLRSTRAIPSPRPAAALSSISCSGTVHDPPPCSSLILPGSWLFCVL</sequence>
<evidence type="ECO:0000313" key="2">
    <source>
        <dbReference type="MGI" id="MGI:1337060"/>
    </source>
</evidence>